<dbReference type="Proteomes" id="UP000027192">
    <property type="component" value="Unassembled WGS sequence"/>
</dbReference>
<dbReference type="InterPro" id="IPR003779">
    <property type="entry name" value="CMD-like"/>
</dbReference>
<accession>A0A066RT81</accession>
<feature type="domain" description="Carboxymuconolactone decarboxylase-like" evidence="1">
    <location>
        <begin position="15"/>
        <end position="97"/>
    </location>
</feature>
<dbReference type="PANTHER" id="PTHR33570">
    <property type="entry name" value="4-CARBOXYMUCONOLACTONE DECARBOXYLASE FAMILY PROTEIN"/>
    <property type="match status" value="1"/>
</dbReference>
<dbReference type="Gene3D" id="1.20.1290.10">
    <property type="entry name" value="AhpD-like"/>
    <property type="match status" value="1"/>
</dbReference>
<gene>
    <name evidence="2" type="ORF">EA58_00320</name>
</gene>
<comment type="caution">
    <text evidence="2">The sequence shown here is derived from an EMBL/GenBank/DDBJ whole genome shotgun (WGS) entry which is preliminary data.</text>
</comment>
<dbReference type="PANTHER" id="PTHR33570:SF9">
    <property type="entry name" value="BLL4600 PROTEIN"/>
    <property type="match status" value="1"/>
</dbReference>
<protein>
    <submittedName>
        <fullName evidence="2">Carboxymuconolactone decarboxylase</fullName>
    </submittedName>
</protein>
<dbReference type="AlphaFoldDB" id="A0A066RT81"/>
<dbReference type="SUPFAM" id="SSF69118">
    <property type="entry name" value="AhpD-like"/>
    <property type="match status" value="1"/>
</dbReference>
<name>A0A066RT81_9GAMM</name>
<dbReference type="STRING" id="1654360.EA58_00320"/>
<dbReference type="GO" id="GO:0051920">
    <property type="term" value="F:peroxiredoxin activity"/>
    <property type="evidence" value="ECO:0007669"/>
    <property type="project" value="InterPro"/>
</dbReference>
<evidence type="ECO:0000259" key="1">
    <source>
        <dbReference type="Pfam" id="PF02627"/>
    </source>
</evidence>
<dbReference type="Pfam" id="PF02627">
    <property type="entry name" value="CMD"/>
    <property type="match status" value="1"/>
</dbReference>
<keyword evidence="3" id="KW-1185">Reference proteome</keyword>
<evidence type="ECO:0000313" key="2">
    <source>
        <dbReference type="EMBL" id="KDM93564.1"/>
    </source>
</evidence>
<dbReference type="OrthoDB" id="9801400at2"/>
<dbReference type="EMBL" id="JMIB01000001">
    <property type="protein sequence ID" value="KDM93564.1"/>
    <property type="molecule type" value="Genomic_DNA"/>
</dbReference>
<sequence>MGKTLDKDSLGKIAPKLAELTTNTLFGDLWQREALTFRERSLITVSALVAMNKYEQLRWHINFARENGLTEEDIVEVFTHLAFYVGWPSAVTALQTLNDGDE</sequence>
<dbReference type="InterPro" id="IPR052512">
    <property type="entry name" value="4CMD/NDH-1_regulator"/>
</dbReference>
<dbReference type="InterPro" id="IPR029032">
    <property type="entry name" value="AhpD-like"/>
</dbReference>
<dbReference type="RefSeq" id="WP_036747548.1">
    <property type="nucleotide sequence ID" value="NZ_JAGSGC010000021.1"/>
</dbReference>
<reference evidence="2 3" key="1">
    <citation type="submission" date="2014-04" db="EMBL/GenBank/DDBJ databases">
        <title>Draft genome sequence of Photobacterium halotolerans S2753: a solonamide, ngercheumicin and holomycin producer.</title>
        <authorList>
            <person name="Machado H.R."/>
            <person name="Gram L."/>
        </authorList>
    </citation>
    <scope>NUCLEOTIDE SEQUENCE [LARGE SCALE GENOMIC DNA]</scope>
    <source>
        <strain evidence="2 3">S2753</strain>
    </source>
</reference>
<proteinExistence type="predicted"/>
<evidence type="ECO:0000313" key="3">
    <source>
        <dbReference type="Proteomes" id="UP000027192"/>
    </source>
</evidence>
<organism evidence="2 3">
    <name type="scientific">Photobacterium galatheae</name>
    <dbReference type="NCBI Taxonomy" id="1654360"/>
    <lineage>
        <taxon>Bacteria</taxon>
        <taxon>Pseudomonadati</taxon>
        <taxon>Pseudomonadota</taxon>
        <taxon>Gammaproteobacteria</taxon>
        <taxon>Vibrionales</taxon>
        <taxon>Vibrionaceae</taxon>
        <taxon>Photobacterium</taxon>
    </lineage>
</organism>